<comment type="subcellular location">
    <subcellularLocation>
        <location evidence="1">Cell membrane</location>
        <topology evidence="1">Multi-pass membrane protein</topology>
    </subcellularLocation>
</comment>
<keyword evidence="10 12" id="KW-0807">Transducer</keyword>
<dbReference type="Pfam" id="PF00001">
    <property type="entry name" value="7tm_1"/>
    <property type="match status" value="1"/>
</dbReference>
<evidence type="ECO:0000256" key="5">
    <source>
        <dbReference type="ARBA" id="ARBA00022989"/>
    </source>
</evidence>
<evidence type="ECO:0000256" key="4">
    <source>
        <dbReference type="ARBA" id="ARBA00022692"/>
    </source>
</evidence>
<keyword evidence="9 12" id="KW-0675">Receptor</keyword>
<feature type="transmembrane region" description="Helical" evidence="14">
    <location>
        <begin position="223"/>
        <end position="242"/>
    </location>
</feature>
<reference evidence="16 17" key="1">
    <citation type="submission" date="2024-06" db="EMBL/GenBank/DDBJ databases">
        <authorList>
            <person name="Pan Q."/>
            <person name="Wen M."/>
            <person name="Jouanno E."/>
            <person name="Zahm M."/>
            <person name="Klopp C."/>
            <person name="Cabau C."/>
            <person name="Louis A."/>
            <person name="Berthelot C."/>
            <person name="Parey E."/>
            <person name="Roest Crollius H."/>
            <person name="Montfort J."/>
            <person name="Robinson-Rechavi M."/>
            <person name="Bouchez O."/>
            <person name="Lampietro C."/>
            <person name="Lopez Roques C."/>
            <person name="Donnadieu C."/>
            <person name="Postlethwait J."/>
            <person name="Bobe J."/>
            <person name="Verreycken H."/>
            <person name="Guiguen Y."/>
        </authorList>
    </citation>
    <scope>NUCLEOTIDE SEQUENCE [LARGE SCALE GENOMIC DNA]</scope>
    <source>
        <strain evidence="16">Up_M1</strain>
        <tissue evidence="16">Testis</tissue>
    </source>
</reference>
<evidence type="ECO:0000256" key="10">
    <source>
        <dbReference type="ARBA" id="ARBA00023224"/>
    </source>
</evidence>
<evidence type="ECO:0000259" key="15">
    <source>
        <dbReference type="PROSITE" id="PS50262"/>
    </source>
</evidence>
<dbReference type="InterPro" id="IPR000276">
    <property type="entry name" value="GPCR_Rhodpsn"/>
</dbReference>
<feature type="transmembrane region" description="Helical" evidence="14">
    <location>
        <begin position="131"/>
        <end position="152"/>
    </location>
</feature>
<feature type="transmembrane region" description="Helical" evidence="14">
    <location>
        <begin position="192"/>
        <end position="211"/>
    </location>
</feature>
<dbReference type="PANTHER" id="PTHR24225:SF29">
    <property type="entry name" value="C5A ANAPHYLATOXIN CHEMOTACTIC RECEPTOR 1"/>
    <property type="match status" value="1"/>
</dbReference>
<feature type="transmembrane region" description="Helical" evidence="14">
    <location>
        <begin position="262"/>
        <end position="284"/>
    </location>
</feature>
<evidence type="ECO:0000256" key="14">
    <source>
        <dbReference type="SAM" id="Phobius"/>
    </source>
</evidence>
<keyword evidence="2" id="KW-1003">Cell membrane</keyword>
<name>A0ABD0W4L6_UMBPY</name>
<dbReference type="GO" id="GO:0004930">
    <property type="term" value="F:G protein-coupled receptor activity"/>
    <property type="evidence" value="ECO:0007669"/>
    <property type="project" value="UniProtKB-KW"/>
</dbReference>
<evidence type="ECO:0000256" key="7">
    <source>
        <dbReference type="ARBA" id="ARBA00023136"/>
    </source>
</evidence>
<evidence type="ECO:0000256" key="11">
    <source>
        <dbReference type="ARBA" id="ARBA00025736"/>
    </source>
</evidence>
<feature type="domain" description="G-protein coupled receptors family 1 profile" evidence="15">
    <location>
        <begin position="32"/>
        <end position="282"/>
    </location>
</feature>
<evidence type="ECO:0000256" key="1">
    <source>
        <dbReference type="ARBA" id="ARBA00004651"/>
    </source>
</evidence>
<dbReference type="PRINTS" id="PR00237">
    <property type="entry name" value="GPCRRHODOPSN"/>
</dbReference>
<keyword evidence="5 14" id="KW-1133">Transmembrane helix</keyword>
<evidence type="ECO:0000256" key="8">
    <source>
        <dbReference type="ARBA" id="ARBA00023157"/>
    </source>
</evidence>
<gene>
    <name evidence="16" type="ORF">UPYG_G00285940</name>
</gene>
<dbReference type="GO" id="GO:0006935">
    <property type="term" value="P:chemotaxis"/>
    <property type="evidence" value="ECO:0007669"/>
    <property type="project" value="UniProtKB-KW"/>
</dbReference>
<dbReference type="EMBL" id="JAGEUA010000009">
    <property type="protein sequence ID" value="KAL0965805.1"/>
    <property type="molecule type" value="Genomic_DNA"/>
</dbReference>
<protein>
    <recommendedName>
        <fullName evidence="15">G-protein coupled receptors family 1 profile domain-containing protein</fullName>
    </recommendedName>
</protein>
<comment type="similarity">
    <text evidence="11">Belongs to the chemokine-like receptor (CMKLR) family.</text>
</comment>
<keyword evidence="8" id="KW-1015">Disulfide bond</keyword>
<keyword evidence="3" id="KW-0145">Chemotaxis</keyword>
<evidence type="ECO:0000256" key="13">
    <source>
        <dbReference type="SAM" id="MobiDB-lite"/>
    </source>
</evidence>
<evidence type="ECO:0000313" key="16">
    <source>
        <dbReference type="EMBL" id="KAL0965805.1"/>
    </source>
</evidence>
<dbReference type="SUPFAM" id="SSF81321">
    <property type="entry name" value="Family A G protein-coupled receptor-like"/>
    <property type="match status" value="1"/>
</dbReference>
<accession>A0ABD0W4L6</accession>
<feature type="transmembrane region" description="Helical" evidence="14">
    <location>
        <begin position="52"/>
        <end position="69"/>
    </location>
</feature>
<dbReference type="AlphaFoldDB" id="A0ABD0W4L6"/>
<evidence type="ECO:0000256" key="12">
    <source>
        <dbReference type="RuleBase" id="RU000688"/>
    </source>
</evidence>
<keyword evidence="6 12" id="KW-0297">G-protein coupled receptor</keyword>
<dbReference type="GO" id="GO:0005886">
    <property type="term" value="C:plasma membrane"/>
    <property type="evidence" value="ECO:0007669"/>
    <property type="project" value="UniProtKB-SubCell"/>
</dbReference>
<comment type="similarity">
    <text evidence="12">Belongs to the G-protein coupled receptor 1 family.</text>
</comment>
<evidence type="ECO:0000313" key="17">
    <source>
        <dbReference type="Proteomes" id="UP001557470"/>
    </source>
</evidence>
<keyword evidence="17" id="KW-1185">Reference proteome</keyword>
<dbReference type="PROSITE" id="PS00237">
    <property type="entry name" value="G_PROTEIN_RECEP_F1_1"/>
    <property type="match status" value="1"/>
</dbReference>
<dbReference type="FunFam" id="1.20.1070.10:FF:000034">
    <property type="entry name" value="G-protein coupled receptor 1"/>
    <property type="match status" value="1"/>
</dbReference>
<dbReference type="PANTHER" id="PTHR24225">
    <property type="entry name" value="CHEMOTACTIC RECEPTOR"/>
    <property type="match status" value="1"/>
</dbReference>
<evidence type="ECO:0000256" key="6">
    <source>
        <dbReference type="ARBA" id="ARBA00023040"/>
    </source>
</evidence>
<keyword evidence="7 14" id="KW-0472">Membrane</keyword>
<dbReference type="PROSITE" id="PS50262">
    <property type="entry name" value="G_PROTEIN_RECEP_F1_2"/>
    <property type="match status" value="1"/>
</dbReference>
<dbReference type="Gene3D" id="1.20.1070.10">
    <property type="entry name" value="Rhodopsin 7-helix transmembrane proteins"/>
    <property type="match status" value="1"/>
</dbReference>
<sequence length="334" mass="37062">MDETSSSGLGQTAIKAASLFLWSIACVLGIPGNTFVIWIAGVKMKRTVNTIWFVNLAVADLLCCISIPFSMADVLLNYHWPYGESMCKILPLVITLNMFASVFTLVIISLDRFALVILPVWAQNKRSLTTASLLCCLAWILAFVLSLPSMIYKGTVTDNMNMTRCTYHQILDNSLSSQLAQRAIEATHISRLVFGFLVPLLIITVCYLLIGKRLSSSRFKSQKAFRIILGVVVAFFVCWLPYHTLGLVMEYGEEASENVARSLDPLAVALAYVNSCLNPVLYVFMGQDFKERVRVSLRKIFENVFSEDATMQSTGCSKGQSKLSRATNSSEAQV</sequence>
<feature type="region of interest" description="Disordered" evidence="13">
    <location>
        <begin position="312"/>
        <end position="334"/>
    </location>
</feature>
<keyword evidence="4 12" id="KW-0812">Transmembrane</keyword>
<evidence type="ECO:0000256" key="2">
    <source>
        <dbReference type="ARBA" id="ARBA00022475"/>
    </source>
</evidence>
<evidence type="ECO:0000256" key="9">
    <source>
        <dbReference type="ARBA" id="ARBA00023170"/>
    </source>
</evidence>
<feature type="transmembrane region" description="Helical" evidence="14">
    <location>
        <begin position="20"/>
        <end position="40"/>
    </location>
</feature>
<comment type="caution">
    <text evidence="16">The sequence shown here is derived from an EMBL/GenBank/DDBJ whole genome shotgun (WGS) entry which is preliminary data.</text>
</comment>
<evidence type="ECO:0000256" key="3">
    <source>
        <dbReference type="ARBA" id="ARBA00022500"/>
    </source>
</evidence>
<feature type="transmembrane region" description="Helical" evidence="14">
    <location>
        <begin position="89"/>
        <end position="110"/>
    </location>
</feature>
<dbReference type="InterPro" id="IPR000826">
    <property type="entry name" value="Formyl_rcpt-rel"/>
</dbReference>
<proteinExistence type="inferred from homology"/>
<organism evidence="16 17">
    <name type="scientific">Umbra pygmaea</name>
    <name type="common">Eastern mudminnow</name>
    <dbReference type="NCBI Taxonomy" id="75934"/>
    <lineage>
        <taxon>Eukaryota</taxon>
        <taxon>Metazoa</taxon>
        <taxon>Chordata</taxon>
        <taxon>Craniata</taxon>
        <taxon>Vertebrata</taxon>
        <taxon>Euteleostomi</taxon>
        <taxon>Actinopterygii</taxon>
        <taxon>Neopterygii</taxon>
        <taxon>Teleostei</taxon>
        <taxon>Protacanthopterygii</taxon>
        <taxon>Esociformes</taxon>
        <taxon>Umbridae</taxon>
        <taxon>Umbra</taxon>
    </lineage>
</organism>
<dbReference type="InterPro" id="IPR017452">
    <property type="entry name" value="GPCR_Rhodpsn_7TM"/>
</dbReference>
<dbReference type="Proteomes" id="UP001557470">
    <property type="component" value="Unassembled WGS sequence"/>
</dbReference>
<dbReference type="PRINTS" id="PR00526">
    <property type="entry name" value="FMETLEUPHER"/>
</dbReference>